<dbReference type="EMBL" id="FRAR01000026">
    <property type="protein sequence ID" value="SHK83920.1"/>
    <property type="molecule type" value="Genomic_DNA"/>
</dbReference>
<evidence type="ECO:0000313" key="7">
    <source>
        <dbReference type="EMBL" id="SHK83920.1"/>
    </source>
</evidence>
<evidence type="ECO:0000256" key="1">
    <source>
        <dbReference type="ARBA" id="ARBA00005384"/>
    </source>
</evidence>
<dbReference type="Pfam" id="PF00392">
    <property type="entry name" value="GntR"/>
    <property type="match status" value="1"/>
</dbReference>
<dbReference type="GO" id="GO:0003677">
    <property type="term" value="F:DNA binding"/>
    <property type="evidence" value="ECO:0007669"/>
    <property type="project" value="UniProtKB-KW"/>
</dbReference>
<dbReference type="InterPro" id="IPR015422">
    <property type="entry name" value="PyrdxlP-dep_Trfase_small"/>
</dbReference>
<keyword evidence="8" id="KW-1185">Reference proteome</keyword>
<evidence type="ECO:0000256" key="5">
    <source>
        <dbReference type="ARBA" id="ARBA00023163"/>
    </source>
</evidence>
<proteinExistence type="inferred from homology"/>
<dbReference type="InterPro" id="IPR015424">
    <property type="entry name" value="PyrdxlP-dep_Trfase"/>
</dbReference>
<dbReference type="SUPFAM" id="SSF53383">
    <property type="entry name" value="PLP-dependent transferases"/>
    <property type="match status" value="1"/>
</dbReference>
<feature type="domain" description="HTH gntR-type" evidence="6">
    <location>
        <begin position="14"/>
        <end position="82"/>
    </location>
</feature>
<dbReference type="GO" id="GO:0030170">
    <property type="term" value="F:pyridoxal phosphate binding"/>
    <property type="evidence" value="ECO:0007669"/>
    <property type="project" value="InterPro"/>
</dbReference>
<dbReference type="InterPro" id="IPR004839">
    <property type="entry name" value="Aminotransferase_I/II_large"/>
</dbReference>
<dbReference type="GO" id="GO:0003700">
    <property type="term" value="F:DNA-binding transcription factor activity"/>
    <property type="evidence" value="ECO:0007669"/>
    <property type="project" value="InterPro"/>
</dbReference>
<evidence type="ECO:0000313" key="8">
    <source>
        <dbReference type="Proteomes" id="UP000183997"/>
    </source>
</evidence>
<keyword evidence="5" id="KW-0804">Transcription</keyword>
<accession>A0A1M6VR01</accession>
<dbReference type="Gene3D" id="3.40.640.10">
    <property type="entry name" value="Type I PLP-dependent aspartate aminotransferase-like (Major domain)"/>
    <property type="match status" value="1"/>
</dbReference>
<keyword evidence="4 7" id="KW-0238">DNA-binding</keyword>
<protein>
    <submittedName>
        <fullName evidence="7">DNA-binding transcriptional regulator, MocR family, contains an aminotransferase domain</fullName>
    </submittedName>
</protein>
<evidence type="ECO:0000259" key="6">
    <source>
        <dbReference type="PROSITE" id="PS50949"/>
    </source>
</evidence>
<dbReference type="Gene3D" id="3.90.1150.10">
    <property type="entry name" value="Aspartate Aminotransferase, domain 1"/>
    <property type="match status" value="1"/>
</dbReference>
<gene>
    <name evidence="7" type="ORF">SAMN02745123_03299</name>
</gene>
<comment type="similarity">
    <text evidence="1">In the C-terminal section; belongs to the class-I pyridoxal-phosphate-dependent aminotransferase family.</text>
</comment>
<dbReference type="InterPro" id="IPR051446">
    <property type="entry name" value="HTH_trans_reg/aminotransferase"/>
</dbReference>
<dbReference type="AlphaFoldDB" id="A0A1M6VR01"/>
<dbReference type="CDD" id="cd07377">
    <property type="entry name" value="WHTH_GntR"/>
    <property type="match status" value="1"/>
</dbReference>
<organism evidence="7 8">
    <name type="scientific">Desulforamulus aeronauticus DSM 10349</name>
    <dbReference type="NCBI Taxonomy" id="1121421"/>
    <lineage>
        <taxon>Bacteria</taxon>
        <taxon>Bacillati</taxon>
        <taxon>Bacillota</taxon>
        <taxon>Clostridia</taxon>
        <taxon>Eubacteriales</taxon>
        <taxon>Peptococcaceae</taxon>
        <taxon>Desulforamulus</taxon>
    </lineage>
</organism>
<dbReference type="InterPro" id="IPR036390">
    <property type="entry name" value="WH_DNA-bd_sf"/>
</dbReference>
<keyword evidence="2" id="KW-0663">Pyridoxal phosphate</keyword>
<keyword evidence="7" id="KW-0808">Transferase</keyword>
<dbReference type="PROSITE" id="PS50949">
    <property type="entry name" value="HTH_GNTR"/>
    <property type="match status" value="1"/>
</dbReference>
<dbReference type="InterPro" id="IPR015421">
    <property type="entry name" value="PyrdxlP-dep_Trfase_major"/>
</dbReference>
<reference evidence="8" key="1">
    <citation type="submission" date="2016-11" db="EMBL/GenBank/DDBJ databases">
        <authorList>
            <person name="Varghese N."/>
            <person name="Submissions S."/>
        </authorList>
    </citation>
    <scope>NUCLEOTIDE SEQUENCE [LARGE SCALE GENOMIC DNA]</scope>
    <source>
        <strain evidence="8">DSM 10349</strain>
    </source>
</reference>
<dbReference type="InterPro" id="IPR036388">
    <property type="entry name" value="WH-like_DNA-bd_sf"/>
</dbReference>
<dbReference type="Proteomes" id="UP000183997">
    <property type="component" value="Unassembled WGS sequence"/>
</dbReference>
<dbReference type="SMART" id="SM00345">
    <property type="entry name" value="HTH_GNTR"/>
    <property type="match status" value="1"/>
</dbReference>
<dbReference type="PANTHER" id="PTHR46577">
    <property type="entry name" value="HTH-TYPE TRANSCRIPTIONAL REGULATORY PROTEIN GABR"/>
    <property type="match status" value="1"/>
</dbReference>
<dbReference type="RefSeq" id="WP_175549048.1">
    <property type="nucleotide sequence ID" value="NZ_FRAR01000026.1"/>
</dbReference>
<keyword evidence="3" id="KW-0805">Transcription regulation</keyword>
<evidence type="ECO:0000256" key="2">
    <source>
        <dbReference type="ARBA" id="ARBA00022898"/>
    </source>
</evidence>
<keyword evidence="7" id="KW-0032">Aminotransferase</keyword>
<dbReference type="Gene3D" id="1.10.10.10">
    <property type="entry name" value="Winged helix-like DNA-binding domain superfamily/Winged helix DNA-binding domain"/>
    <property type="match status" value="1"/>
</dbReference>
<evidence type="ECO:0000256" key="3">
    <source>
        <dbReference type="ARBA" id="ARBA00023015"/>
    </source>
</evidence>
<dbReference type="CDD" id="cd00609">
    <property type="entry name" value="AAT_like"/>
    <property type="match status" value="1"/>
</dbReference>
<evidence type="ECO:0000256" key="4">
    <source>
        <dbReference type="ARBA" id="ARBA00023125"/>
    </source>
</evidence>
<dbReference type="InterPro" id="IPR000524">
    <property type="entry name" value="Tscrpt_reg_HTH_GntR"/>
</dbReference>
<dbReference type="PANTHER" id="PTHR46577:SF1">
    <property type="entry name" value="HTH-TYPE TRANSCRIPTIONAL REGULATORY PROTEIN GABR"/>
    <property type="match status" value="1"/>
</dbReference>
<name>A0A1M6VR01_9FIRM</name>
<dbReference type="GO" id="GO:0008483">
    <property type="term" value="F:transaminase activity"/>
    <property type="evidence" value="ECO:0007669"/>
    <property type="project" value="UniProtKB-KW"/>
</dbReference>
<sequence length="461" mass="50837">MINEWCPTIKTGDKPLYIALANALESDINSGILKPGDKLPPQRELADQIGVNLSTVTRAFRVCELKGLISGVVGRGTFVASDVKIPLSLISQNKSPDIIQMGQVLPLYSIDKDTARIAKTSLQDMDMERLIKYSEPAGYVKHRVIGAEWLKRFNISASADEILITPGSQNAIAICMLTLFEHGDRIAVDALTYPGIKALAAMYGIRLIPIEMTDEGMNPEVLVSICKNEGIKGIYLMPEVQNPTTCSMTQSGREQVADIIRKHDLVLIEDDAYSYTGSLDSIPISALAPEQGIYIGGTSKLLGPGFRISFVRVPNTYIERMKKGLLNTSWMASPITAEMVTKLIETGKSEAVLKDKRAEAHKRNELARKKLSQYTVLSRPYGFFQWLILPDGWQGRDFEICAREAGVQVFCAEKFAVGSCRFPPAIRISLSGPDTIEELEKGLDILKGLLLKGHEHQTIII</sequence>
<dbReference type="STRING" id="1121421.SAMN02745123_03299"/>
<dbReference type="Pfam" id="PF00155">
    <property type="entry name" value="Aminotran_1_2"/>
    <property type="match status" value="1"/>
</dbReference>
<dbReference type="SUPFAM" id="SSF46785">
    <property type="entry name" value="Winged helix' DNA-binding domain"/>
    <property type="match status" value="1"/>
</dbReference>